<dbReference type="PANTHER" id="PTHR35813">
    <property type="entry name" value="INNER MEMBRANE PROTEIN YBAN"/>
    <property type="match status" value="1"/>
</dbReference>
<dbReference type="GO" id="GO:0005886">
    <property type="term" value="C:plasma membrane"/>
    <property type="evidence" value="ECO:0007669"/>
    <property type="project" value="TreeGrafter"/>
</dbReference>
<reference evidence="3" key="1">
    <citation type="submission" date="2017-09" db="EMBL/GenBank/DDBJ databases">
        <title>Genome sequence of Nannocystis excedens DSM 71.</title>
        <authorList>
            <person name="Blom J."/>
        </authorList>
    </citation>
    <scope>NUCLEOTIDE SEQUENCE [LARGE SCALE GENOMIC DNA]</scope>
    <source>
        <strain evidence="3">type strain: E19</strain>
    </source>
</reference>
<protein>
    <submittedName>
        <fullName evidence="2">Inner membrane protein YbaN</fullName>
    </submittedName>
</protein>
<dbReference type="PANTHER" id="PTHR35813:SF1">
    <property type="entry name" value="INNER MEMBRANE PROTEIN YBAN"/>
    <property type="match status" value="1"/>
</dbReference>
<dbReference type="AlphaFoldDB" id="A0A2C9D7A1"/>
<organism evidence="2 3">
    <name type="scientific">Hartmannibacter diazotrophicus</name>
    <dbReference type="NCBI Taxonomy" id="1482074"/>
    <lineage>
        <taxon>Bacteria</taxon>
        <taxon>Pseudomonadati</taxon>
        <taxon>Pseudomonadota</taxon>
        <taxon>Alphaproteobacteria</taxon>
        <taxon>Hyphomicrobiales</taxon>
        <taxon>Pleomorphomonadaceae</taxon>
        <taxon>Hartmannibacter</taxon>
    </lineage>
</organism>
<dbReference type="EMBL" id="LT960614">
    <property type="protein sequence ID" value="SON56028.1"/>
    <property type="molecule type" value="Genomic_DNA"/>
</dbReference>
<evidence type="ECO:0000313" key="2">
    <source>
        <dbReference type="EMBL" id="SON56028.1"/>
    </source>
</evidence>
<dbReference type="RefSeq" id="WP_099556458.1">
    <property type="nucleotide sequence ID" value="NZ_LT960614.1"/>
</dbReference>
<name>A0A2C9D7A1_9HYPH</name>
<dbReference type="Proteomes" id="UP000223606">
    <property type="component" value="Chromosome 1"/>
</dbReference>
<accession>A0A2C9D7A1</accession>
<evidence type="ECO:0000256" key="1">
    <source>
        <dbReference type="SAM" id="Phobius"/>
    </source>
</evidence>
<sequence>MPRSFFLLCGFLFLGLAVIGAILPLMPTTIFVILAAGCFTRSSPRLEQWLLDHKIFGPTLRRWRENHAIPPVAKGMAVGGMTIGLAGFIYGAEPPAWGIALAFVFIAACAGYVLTRPSA</sequence>
<dbReference type="OrthoDB" id="9816293at2"/>
<feature type="transmembrane region" description="Helical" evidence="1">
    <location>
        <begin position="96"/>
        <end position="115"/>
    </location>
</feature>
<dbReference type="InterPro" id="IPR007401">
    <property type="entry name" value="DUF454"/>
</dbReference>
<gene>
    <name evidence="2" type="primary">ybaN</name>
    <name evidence="2" type="ORF">HDIA_2487</name>
</gene>
<dbReference type="Pfam" id="PF04304">
    <property type="entry name" value="DUF454"/>
    <property type="match status" value="1"/>
</dbReference>
<keyword evidence="1" id="KW-0812">Transmembrane</keyword>
<dbReference type="PIRSF" id="PIRSF016789">
    <property type="entry name" value="DUF454"/>
    <property type="match status" value="1"/>
</dbReference>
<keyword evidence="1" id="KW-1133">Transmembrane helix</keyword>
<keyword evidence="3" id="KW-1185">Reference proteome</keyword>
<feature type="transmembrane region" description="Helical" evidence="1">
    <location>
        <begin position="72"/>
        <end position="90"/>
    </location>
</feature>
<dbReference type="KEGG" id="hdi:HDIA_2487"/>
<evidence type="ECO:0000313" key="3">
    <source>
        <dbReference type="Proteomes" id="UP000223606"/>
    </source>
</evidence>
<proteinExistence type="predicted"/>
<keyword evidence="1" id="KW-0472">Membrane</keyword>